<evidence type="ECO:0000313" key="5">
    <source>
        <dbReference type="Proteomes" id="UP000639403"/>
    </source>
</evidence>
<accession>A0A8H7P2X8</accession>
<dbReference type="PANTHER" id="PTHR14097">
    <property type="entry name" value="OXIDOREDUCTASE HTATIP2"/>
    <property type="match status" value="1"/>
</dbReference>
<dbReference type="GO" id="GO:0051170">
    <property type="term" value="P:import into nucleus"/>
    <property type="evidence" value="ECO:0007669"/>
    <property type="project" value="TreeGrafter"/>
</dbReference>
<dbReference type="InterPro" id="IPR016040">
    <property type="entry name" value="NAD(P)-bd_dom"/>
</dbReference>
<dbReference type="GO" id="GO:0005741">
    <property type="term" value="C:mitochondrial outer membrane"/>
    <property type="evidence" value="ECO:0007669"/>
    <property type="project" value="UniProtKB-SubCell"/>
</dbReference>
<dbReference type="InterPro" id="IPR036291">
    <property type="entry name" value="NAD(P)-bd_dom_sf"/>
</dbReference>
<dbReference type="SUPFAM" id="SSF51735">
    <property type="entry name" value="NAD(P)-binding Rossmann-fold domains"/>
    <property type="match status" value="1"/>
</dbReference>
<dbReference type="Proteomes" id="UP000639403">
    <property type="component" value="Unassembled WGS sequence"/>
</dbReference>
<dbReference type="Gene3D" id="3.40.50.720">
    <property type="entry name" value="NAD(P)-binding Rossmann-like Domain"/>
    <property type="match status" value="1"/>
</dbReference>
<comment type="subcellular location">
    <subcellularLocation>
        <location evidence="1">Mitochondrion outer membrane</location>
        <topology evidence="1">Peripheral membrane protein</topology>
    </subcellularLocation>
</comment>
<organism evidence="4 5">
    <name type="scientific">Rhodonia placenta</name>
    <dbReference type="NCBI Taxonomy" id="104341"/>
    <lineage>
        <taxon>Eukaryota</taxon>
        <taxon>Fungi</taxon>
        <taxon>Dikarya</taxon>
        <taxon>Basidiomycota</taxon>
        <taxon>Agaricomycotina</taxon>
        <taxon>Agaricomycetes</taxon>
        <taxon>Polyporales</taxon>
        <taxon>Adustoporiaceae</taxon>
        <taxon>Rhodonia</taxon>
    </lineage>
</organism>
<gene>
    <name evidence="4" type="ORF">IEO21_04889</name>
</gene>
<reference evidence="4" key="2">
    <citation type="journal article" name="Front. Microbiol.">
        <title>Degradative Capacity of Two Strains of Rhodonia placenta: From Phenotype to Genotype.</title>
        <authorList>
            <person name="Kolle M."/>
            <person name="Horta M.A.C."/>
            <person name="Nowrousian M."/>
            <person name="Ohm R.A."/>
            <person name="Benz J.P."/>
            <person name="Pilgard A."/>
        </authorList>
    </citation>
    <scope>NUCLEOTIDE SEQUENCE</scope>
    <source>
        <strain evidence="4">FPRL280</strain>
    </source>
</reference>
<protein>
    <recommendedName>
        <fullName evidence="3">NAD(P)-binding domain-containing protein</fullName>
    </recommendedName>
</protein>
<sequence length="254" mass="27263">MSNSTSALILGATGATGKHLLRSLLASNIFTRVGEYGRRVTPEDQVGDYTKSGKLVQKTIDFEHVEDAGLSEGEWDVVYITLATSRAAAGSAAAFEKIDREYVLSAARAAKSQNPTRKQRLVYCSSIGADASSSFLYTRSKGLTEQGLASIGFDDVIIFRPAFLAQADREAFRPVEWAVSGISSVLACFSSKIEIPVRTLGQSMCKAGELGSAALPPDVKTQTVRFQDADDKERTFTLLDNVAALKLAAHAEST</sequence>
<proteinExistence type="inferred from homology"/>
<comment type="similarity">
    <text evidence="2">Belongs to the FMP52 family.</text>
</comment>
<comment type="caution">
    <text evidence="4">The sequence shown here is derived from an EMBL/GenBank/DDBJ whole genome shotgun (WGS) entry which is preliminary data.</text>
</comment>
<evidence type="ECO:0000313" key="4">
    <source>
        <dbReference type="EMBL" id="KAF9814837.1"/>
    </source>
</evidence>
<dbReference type="PANTHER" id="PTHR14097:SF7">
    <property type="entry name" value="OXIDOREDUCTASE HTATIP2"/>
    <property type="match status" value="1"/>
</dbReference>
<evidence type="ECO:0000256" key="1">
    <source>
        <dbReference type="ARBA" id="ARBA00004450"/>
    </source>
</evidence>
<evidence type="ECO:0000259" key="3">
    <source>
        <dbReference type="Pfam" id="PF13460"/>
    </source>
</evidence>
<evidence type="ECO:0000256" key="2">
    <source>
        <dbReference type="ARBA" id="ARBA00006617"/>
    </source>
</evidence>
<dbReference type="EMBL" id="JADOXO010000079">
    <property type="protein sequence ID" value="KAF9814837.1"/>
    <property type="molecule type" value="Genomic_DNA"/>
</dbReference>
<dbReference type="Pfam" id="PF13460">
    <property type="entry name" value="NAD_binding_10"/>
    <property type="match status" value="1"/>
</dbReference>
<feature type="domain" description="NAD(P)-binding" evidence="3">
    <location>
        <begin position="11"/>
        <end position="171"/>
    </location>
</feature>
<dbReference type="AlphaFoldDB" id="A0A8H7P2X8"/>
<reference evidence="4" key="1">
    <citation type="submission" date="2020-11" db="EMBL/GenBank/DDBJ databases">
        <authorList>
            <person name="Koelle M."/>
            <person name="Horta M.A.C."/>
            <person name="Nowrousian M."/>
            <person name="Ohm R.A."/>
            <person name="Benz P."/>
            <person name="Pilgard A."/>
        </authorList>
    </citation>
    <scope>NUCLEOTIDE SEQUENCE</scope>
    <source>
        <strain evidence="4">FPRL280</strain>
    </source>
</reference>
<name>A0A8H7P2X8_9APHY</name>